<accession>A0AAF0QLN1</accession>
<dbReference type="PANTHER" id="PTHR46148">
    <property type="entry name" value="CHROMO DOMAIN-CONTAINING PROTEIN"/>
    <property type="match status" value="1"/>
</dbReference>
<reference evidence="2" key="1">
    <citation type="submission" date="2023-08" db="EMBL/GenBank/DDBJ databases">
        <title>A de novo genome assembly of Solanum verrucosum Schlechtendal, a Mexican diploid species geographically isolated from the other diploid A-genome species in potato relatives.</title>
        <authorList>
            <person name="Hosaka K."/>
        </authorList>
    </citation>
    <scope>NUCLEOTIDE SEQUENCE</scope>
    <source>
        <tissue evidence="2">Young leaves</tissue>
    </source>
</reference>
<organism evidence="2 3">
    <name type="scientific">Solanum verrucosum</name>
    <dbReference type="NCBI Taxonomy" id="315347"/>
    <lineage>
        <taxon>Eukaryota</taxon>
        <taxon>Viridiplantae</taxon>
        <taxon>Streptophyta</taxon>
        <taxon>Embryophyta</taxon>
        <taxon>Tracheophyta</taxon>
        <taxon>Spermatophyta</taxon>
        <taxon>Magnoliopsida</taxon>
        <taxon>eudicotyledons</taxon>
        <taxon>Gunneridae</taxon>
        <taxon>Pentapetalae</taxon>
        <taxon>asterids</taxon>
        <taxon>lamiids</taxon>
        <taxon>Solanales</taxon>
        <taxon>Solanaceae</taxon>
        <taxon>Solanoideae</taxon>
        <taxon>Solaneae</taxon>
        <taxon>Solanum</taxon>
    </lineage>
</organism>
<dbReference type="EMBL" id="CP133615">
    <property type="protein sequence ID" value="WMV26129.1"/>
    <property type="molecule type" value="Genomic_DNA"/>
</dbReference>
<name>A0AAF0QLN1_SOLVR</name>
<dbReference type="PANTHER" id="PTHR46148:SF56">
    <property type="entry name" value="RETROTRANSPOSON PROTEIN"/>
    <property type="match status" value="1"/>
</dbReference>
<proteinExistence type="predicted"/>
<dbReference type="Proteomes" id="UP001234989">
    <property type="component" value="Chromosome 4"/>
</dbReference>
<keyword evidence="3" id="KW-1185">Reference proteome</keyword>
<feature type="region of interest" description="Disordered" evidence="1">
    <location>
        <begin position="158"/>
        <end position="183"/>
    </location>
</feature>
<evidence type="ECO:0000313" key="2">
    <source>
        <dbReference type="EMBL" id="WMV26129.1"/>
    </source>
</evidence>
<dbReference type="AlphaFoldDB" id="A0AAF0QLN1"/>
<evidence type="ECO:0008006" key="4">
    <source>
        <dbReference type="Google" id="ProtNLM"/>
    </source>
</evidence>
<evidence type="ECO:0000313" key="3">
    <source>
        <dbReference type="Proteomes" id="UP001234989"/>
    </source>
</evidence>
<sequence length="183" mass="21051">MAPYEALYGRRCRSLIGWSEVGESRLIGPDLVHQAMEKVRVIQERLKIAQSRQKSYTNVRRRDLEFEVDDLIYLKVPPMKGVIRFGKKGKLSPHILVLIEYPKELCMGDPSLIIPTEDICIKDSLSYEEIFVRILDRQVRKLRTKEVESVKISPRVNPYEAKGSLGASNGSRVPVRPKCRLEE</sequence>
<evidence type="ECO:0000256" key="1">
    <source>
        <dbReference type="SAM" id="MobiDB-lite"/>
    </source>
</evidence>
<protein>
    <recommendedName>
        <fullName evidence="4">Reverse transcriptase domain-containing protein</fullName>
    </recommendedName>
</protein>
<gene>
    <name evidence="2" type="ORF">MTR67_019514</name>
</gene>